<evidence type="ECO:0000313" key="2">
    <source>
        <dbReference type="Proteomes" id="UP000272428"/>
    </source>
</evidence>
<keyword evidence="2" id="KW-1185">Reference proteome</keyword>
<dbReference type="InterPro" id="IPR038691">
    <property type="entry name" value="ComJ_sf"/>
</dbReference>
<gene>
    <name evidence="1" type="ORF">BCF58_1530</name>
</gene>
<dbReference type="InterPro" id="IPR020354">
    <property type="entry name" value="Competence_nuclease_inhibitor"/>
</dbReference>
<dbReference type="RefSeq" id="WP_121461208.1">
    <property type="nucleotide sequence ID" value="NZ_RBXB01000002.1"/>
</dbReference>
<dbReference type="Gene3D" id="2.60.34.30">
    <property type="entry name" value="Competence, DNA-entry nuclease inhibitor, ComJ"/>
    <property type="match status" value="1"/>
</dbReference>
<evidence type="ECO:0008006" key="3">
    <source>
        <dbReference type="Google" id="ProtNLM"/>
    </source>
</evidence>
<dbReference type="Pfam" id="PF11033">
    <property type="entry name" value="ComJ"/>
    <property type="match status" value="1"/>
</dbReference>
<protein>
    <recommendedName>
        <fullName evidence="3">Competence protein J (ComJ)</fullName>
    </recommendedName>
</protein>
<evidence type="ECO:0000313" key="1">
    <source>
        <dbReference type="EMBL" id="RKS97408.1"/>
    </source>
</evidence>
<organism evidence="1 2">
    <name type="scientific">Chryseobacterium defluvii</name>
    <dbReference type="NCBI Taxonomy" id="160396"/>
    <lineage>
        <taxon>Bacteria</taxon>
        <taxon>Pseudomonadati</taxon>
        <taxon>Bacteroidota</taxon>
        <taxon>Flavobacteriia</taxon>
        <taxon>Flavobacteriales</taxon>
        <taxon>Weeksellaceae</taxon>
        <taxon>Chryseobacterium group</taxon>
        <taxon>Chryseobacterium</taxon>
    </lineage>
</organism>
<sequence length="193" mass="22549">MIKENILVSHNQIIIRSVPFDLEKQTWSEKDVEDGIIWYKDYIVLDPLVDDSFGCWFLIDKKEKVEVSPDSIRAAILPFEIKNLDDFSINTVSESVKLYKDTSVNVSEEKEKGKYYPLNVDGSMNFETGTYSILFEVCLGIPDENVHEEEVYYKFTFIKDDNPVFKVLKEDEYGWNNNTYLDETNRKLENVSV</sequence>
<name>A0A495SAZ2_9FLAO</name>
<reference evidence="1 2" key="1">
    <citation type="submission" date="2018-10" db="EMBL/GenBank/DDBJ databases">
        <title>Genomic Encyclopedia of Archaeal and Bacterial Type Strains, Phase II (KMG-II): from individual species to whole genera.</title>
        <authorList>
            <person name="Goeker M."/>
        </authorList>
    </citation>
    <scope>NUCLEOTIDE SEQUENCE [LARGE SCALE GENOMIC DNA]</scope>
    <source>
        <strain evidence="1 2">DSM 14219</strain>
    </source>
</reference>
<comment type="caution">
    <text evidence="1">The sequence shown here is derived from an EMBL/GenBank/DDBJ whole genome shotgun (WGS) entry which is preliminary data.</text>
</comment>
<dbReference type="OrthoDB" id="5114501at2"/>
<dbReference type="AlphaFoldDB" id="A0A495SAZ2"/>
<dbReference type="Proteomes" id="UP000272428">
    <property type="component" value="Unassembled WGS sequence"/>
</dbReference>
<dbReference type="EMBL" id="RBXB01000002">
    <property type="protein sequence ID" value="RKS97408.1"/>
    <property type="molecule type" value="Genomic_DNA"/>
</dbReference>
<proteinExistence type="predicted"/>
<accession>A0A495SAZ2</accession>